<dbReference type="AlphaFoldDB" id="A0AAU7KIM0"/>
<name>A0AAU7KIM0_9GAMM</name>
<gene>
    <name evidence="2" type="ORF">NFG58_00475</name>
</gene>
<keyword evidence="1" id="KW-0732">Signal</keyword>
<feature type="chain" id="PRO_5043717028" evidence="1">
    <location>
        <begin position="20"/>
        <end position="105"/>
    </location>
</feature>
<proteinExistence type="predicted"/>
<sequence>MKPTLILAALIVASLPALAQAAPPKYALALNESPLTDQAPLADDVLGQQVADVEPLAIGGQRIGNTAVSTHDGKTLANARLQLHRDQAQATRVLQQDGRRVAVTI</sequence>
<reference evidence="2" key="1">
    <citation type="submission" date="2022-06" db="EMBL/GenBank/DDBJ databases">
        <title>A novel DMS-producing enzyme.</title>
        <authorList>
            <person name="Zhang Y."/>
        </authorList>
    </citation>
    <scope>NUCLEOTIDE SEQUENCE</scope>
    <source>
        <strain evidence="2">RT37</strain>
    </source>
</reference>
<protein>
    <submittedName>
        <fullName evidence="2">Uncharacterized protein</fullName>
    </submittedName>
</protein>
<dbReference type="RefSeq" id="WP_348827388.1">
    <property type="nucleotide sequence ID" value="NZ_CP098827.1"/>
</dbReference>
<accession>A0AAU7KIM0</accession>
<evidence type="ECO:0000256" key="1">
    <source>
        <dbReference type="SAM" id="SignalP"/>
    </source>
</evidence>
<organism evidence="2">
    <name type="scientific">Halomonas sp. RT37</name>
    <dbReference type="NCBI Taxonomy" id="2950872"/>
    <lineage>
        <taxon>Bacteria</taxon>
        <taxon>Pseudomonadati</taxon>
        <taxon>Pseudomonadota</taxon>
        <taxon>Gammaproteobacteria</taxon>
        <taxon>Oceanospirillales</taxon>
        <taxon>Halomonadaceae</taxon>
        <taxon>Halomonas</taxon>
    </lineage>
</organism>
<feature type="signal peptide" evidence="1">
    <location>
        <begin position="1"/>
        <end position="19"/>
    </location>
</feature>
<evidence type="ECO:0000313" key="2">
    <source>
        <dbReference type="EMBL" id="XBO71230.1"/>
    </source>
</evidence>
<dbReference type="EMBL" id="CP098827">
    <property type="protein sequence ID" value="XBO71230.1"/>
    <property type="molecule type" value="Genomic_DNA"/>
</dbReference>